<sequence>MHPSFYGQLDHQHQVRSRRLAPWLVFLLAPAPPPLPSAPAPYLVFLHRSMETPLANQIIVFNTKMMQEGLQKLGQKLNHHEGNIKLLKSEIDVIEQSIADLSIKLGKKAVNANNGTSVQEADQRVIQSICHQDKTAASIVCELRNRHSVQASKVPQLKDVLGVVATLGKVNDDNLSSILSEYLGIENMLGLVCKTYDGVKLLETYDKEGTIDKTCGIHGLSRSIGKFLDGRFTVFSLENMRPFPGDVMIDDPQRWLMLHKPRLPSGESPPGFLNFAVNMIQLDQAYLSYLTRNGQGLRETLFYSLFSHLQVYETTADLRHAIPFINDGAISLDGSILRPNGSFCLGDRRSVEVKFAVLSLGSYAPSSIISEMEEQIKLKNWEKERLVEDIKIQEDLWKQVKDLFEKQKKQLMEYLAQPSPRLQGSPTIRSPATPGSNPFAVTPRINPFAASPGSNSFAVKPPHMR</sequence>
<name>A0A2K2D7G8_BRADI</name>
<dbReference type="GO" id="GO:0080188">
    <property type="term" value="P:gene silencing by siRNA-directed DNA methylation"/>
    <property type="evidence" value="ECO:0007669"/>
    <property type="project" value="EnsemblPlants"/>
</dbReference>
<keyword evidence="1" id="KW-0175">Coiled coil</keyword>
<proteinExistence type="predicted"/>
<organism evidence="2">
    <name type="scientific">Brachypodium distachyon</name>
    <name type="common">Purple false brome</name>
    <name type="synonym">Trachynia distachya</name>
    <dbReference type="NCBI Taxonomy" id="15368"/>
    <lineage>
        <taxon>Eukaryota</taxon>
        <taxon>Viridiplantae</taxon>
        <taxon>Streptophyta</taxon>
        <taxon>Embryophyta</taxon>
        <taxon>Tracheophyta</taxon>
        <taxon>Spermatophyta</taxon>
        <taxon>Magnoliopsida</taxon>
        <taxon>Liliopsida</taxon>
        <taxon>Poales</taxon>
        <taxon>Poaceae</taxon>
        <taxon>BOP clade</taxon>
        <taxon>Pooideae</taxon>
        <taxon>Stipodae</taxon>
        <taxon>Brachypodieae</taxon>
        <taxon>Brachypodium</taxon>
    </lineage>
</organism>
<evidence type="ECO:0000313" key="4">
    <source>
        <dbReference type="Proteomes" id="UP000008810"/>
    </source>
</evidence>
<accession>A0A2K2D7G8</accession>
<gene>
    <name evidence="3" type="primary">LOC100843338</name>
    <name evidence="2" type="ORF">BRADI_2g08040v3</name>
</gene>
<dbReference type="EnsemblPlants" id="PNT70224">
    <property type="protein sequence ID" value="PNT70224"/>
    <property type="gene ID" value="BRADI_2g08040v3"/>
</dbReference>
<protein>
    <recommendedName>
        <fullName evidence="5">Protein DEFECTIVE IN MERISTEM SILENCING 3</fullName>
    </recommendedName>
</protein>
<dbReference type="ExpressionAtlas" id="A0A2K2D7G8">
    <property type="expression patterns" value="baseline"/>
</dbReference>
<evidence type="ECO:0000256" key="1">
    <source>
        <dbReference type="SAM" id="Coils"/>
    </source>
</evidence>
<keyword evidence="4" id="KW-1185">Reference proteome</keyword>
<dbReference type="Gramene" id="PNT70224">
    <property type="protein sequence ID" value="PNT70224"/>
    <property type="gene ID" value="BRADI_2g08040v3"/>
</dbReference>
<dbReference type="GO" id="GO:0042803">
    <property type="term" value="F:protein homodimerization activity"/>
    <property type="evidence" value="ECO:0007669"/>
    <property type="project" value="EnsemblPlants"/>
</dbReference>
<dbReference type="Proteomes" id="UP000008810">
    <property type="component" value="Chromosome 2"/>
</dbReference>
<reference evidence="2 3" key="1">
    <citation type="journal article" date="2010" name="Nature">
        <title>Genome sequencing and analysis of the model grass Brachypodium distachyon.</title>
        <authorList>
            <consortium name="International Brachypodium Initiative"/>
        </authorList>
    </citation>
    <scope>NUCLEOTIDE SEQUENCE [LARGE SCALE GENOMIC DNA]</scope>
    <source>
        <strain evidence="2">Bd21</strain>
        <strain evidence="3">cv. Bd21</strain>
    </source>
</reference>
<dbReference type="AlphaFoldDB" id="A0A2K2D7G8"/>
<dbReference type="OrthoDB" id="10036779at2759"/>
<evidence type="ECO:0000313" key="2">
    <source>
        <dbReference type="EMBL" id="PNT70224.1"/>
    </source>
</evidence>
<dbReference type="STRING" id="15368.A0A2K2D7G8"/>
<dbReference type="PANTHER" id="PTHR33566">
    <property type="entry name" value="EN/SPM-LIKE TRANSPOSON-RELATED"/>
    <property type="match status" value="1"/>
</dbReference>
<evidence type="ECO:0008006" key="5">
    <source>
        <dbReference type="Google" id="ProtNLM"/>
    </source>
</evidence>
<dbReference type="KEGG" id="bdi:100843338"/>
<dbReference type="RefSeq" id="XP_010230664.1">
    <property type="nucleotide sequence ID" value="XM_010232362.2"/>
</dbReference>
<reference evidence="2" key="2">
    <citation type="submission" date="2017-06" db="EMBL/GenBank/DDBJ databases">
        <title>WGS assembly of Brachypodium distachyon.</title>
        <authorList>
            <consortium name="The International Brachypodium Initiative"/>
            <person name="Lucas S."/>
            <person name="Harmon-Smith M."/>
            <person name="Lail K."/>
            <person name="Tice H."/>
            <person name="Grimwood J."/>
            <person name="Bruce D."/>
            <person name="Barry K."/>
            <person name="Shu S."/>
            <person name="Lindquist E."/>
            <person name="Wang M."/>
            <person name="Pitluck S."/>
            <person name="Vogel J.P."/>
            <person name="Garvin D.F."/>
            <person name="Mockler T.C."/>
            <person name="Schmutz J."/>
            <person name="Rokhsar D."/>
            <person name="Bevan M.W."/>
        </authorList>
    </citation>
    <scope>NUCLEOTIDE SEQUENCE</scope>
    <source>
        <strain evidence="2">Bd21</strain>
    </source>
</reference>
<reference evidence="3" key="3">
    <citation type="submission" date="2018-08" db="UniProtKB">
        <authorList>
            <consortium name="EnsemblPlants"/>
        </authorList>
    </citation>
    <scope>IDENTIFICATION</scope>
    <source>
        <strain evidence="3">cv. Bd21</strain>
    </source>
</reference>
<dbReference type="EMBL" id="CM000881">
    <property type="protein sequence ID" value="PNT70224.1"/>
    <property type="molecule type" value="Genomic_DNA"/>
</dbReference>
<evidence type="ECO:0000313" key="3">
    <source>
        <dbReference type="EnsemblPlants" id="PNT70224"/>
    </source>
</evidence>
<dbReference type="PANTHER" id="PTHR33566:SF6">
    <property type="entry name" value="PROTEIN DEFECTIVE IN MERISTEM SILENCING 3"/>
    <property type="match status" value="1"/>
</dbReference>
<dbReference type="GO" id="GO:0000419">
    <property type="term" value="C:RNA polymerase V complex"/>
    <property type="evidence" value="ECO:0007669"/>
    <property type="project" value="EnsemblPlants"/>
</dbReference>
<feature type="coiled-coil region" evidence="1">
    <location>
        <begin position="70"/>
        <end position="104"/>
    </location>
</feature>
<dbReference type="GeneID" id="100843338"/>